<dbReference type="EMBL" id="VDMD01000051">
    <property type="protein sequence ID" value="TRM57183.1"/>
    <property type="molecule type" value="Genomic_DNA"/>
</dbReference>
<keyword evidence="2" id="KW-1185">Reference proteome</keyword>
<dbReference type="AlphaFoldDB" id="A0A550BXD4"/>
<proteinExistence type="predicted"/>
<gene>
    <name evidence="1" type="ORF">BD626DRAFT_412463</name>
</gene>
<name>A0A550BXD4_9AGAR</name>
<dbReference type="OrthoDB" id="3265539at2759"/>
<feature type="non-terminal residue" evidence="1">
    <location>
        <position position="1"/>
    </location>
</feature>
<sequence length="70" mass="7682">LGNVKVQVFEMQEAGVELTNLDIILAITMGLPASYDSLIISLNDTALNQLTLDQLTLDYVIGCLLNEETR</sequence>
<comment type="caution">
    <text evidence="1">The sequence shown here is derived from an EMBL/GenBank/DDBJ whole genome shotgun (WGS) entry which is preliminary data.</text>
</comment>
<reference evidence="1 2" key="1">
    <citation type="journal article" date="2019" name="New Phytol.">
        <title>Comparative genomics reveals unique wood-decay strategies and fruiting body development in the Schizophyllaceae.</title>
        <authorList>
            <person name="Almasi E."/>
            <person name="Sahu N."/>
            <person name="Krizsan K."/>
            <person name="Balint B."/>
            <person name="Kovacs G.M."/>
            <person name="Kiss B."/>
            <person name="Cseklye J."/>
            <person name="Drula E."/>
            <person name="Henrissat B."/>
            <person name="Nagy I."/>
            <person name="Chovatia M."/>
            <person name="Adam C."/>
            <person name="LaButti K."/>
            <person name="Lipzen A."/>
            <person name="Riley R."/>
            <person name="Grigoriev I.V."/>
            <person name="Nagy L.G."/>
        </authorList>
    </citation>
    <scope>NUCLEOTIDE SEQUENCE [LARGE SCALE GENOMIC DNA]</scope>
    <source>
        <strain evidence="1 2">NL-1724</strain>
    </source>
</reference>
<organism evidence="1 2">
    <name type="scientific">Schizophyllum amplum</name>
    <dbReference type="NCBI Taxonomy" id="97359"/>
    <lineage>
        <taxon>Eukaryota</taxon>
        <taxon>Fungi</taxon>
        <taxon>Dikarya</taxon>
        <taxon>Basidiomycota</taxon>
        <taxon>Agaricomycotina</taxon>
        <taxon>Agaricomycetes</taxon>
        <taxon>Agaricomycetidae</taxon>
        <taxon>Agaricales</taxon>
        <taxon>Schizophyllaceae</taxon>
        <taxon>Schizophyllum</taxon>
    </lineage>
</organism>
<protein>
    <submittedName>
        <fullName evidence="1">Uncharacterized protein</fullName>
    </submittedName>
</protein>
<dbReference type="Proteomes" id="UP000320762">
    <property type="component" value="Unassembled WGS sequence"/>
</dbReference>
<evidence type="ECO:0000313" key="2">
    <source>
        <dbReference type="Proteomes" id="UP000320762"/>
    </source>
</evidence>
<accession>A0A550BXD4</accession>
<evidence type="ECO:0000313" key="1">
    <source>
        <dbReference type="EMBL" id="TRM57183.1"/>
    </source>
</evidence>
<dbReference type="STRING" id="97359.A0A550BXD4"/>